<keyword evidence="6" id="KW-0342">GTP-binding</keyword>
<dbReference type="InterPro" id="IPR006689">
    <property type="entry name" value="Small_GTPase_ARF/SAR"/>
</dbReference>
<feature type="binding site" evidence="7">
    <location>
        <position position="10"/>
    </location>
    <ligand>
        <name>Mg(2+)</name>
        <dbReference type="ChEBI" id="CHEBI:18420"/>
    </ligand>
</feature>
<gene>
    <name evidence="9" type="primary">ARF1_3</name>
    <name evidence="9" type="ORF">CK203_057079</name>
</gene>
<dbReference type="InterPro" id="IPR024156">
    <property type="entry name" value="Small_GTPase_ARF"/>
</dbReference>
<reference evidence="9 10" key="1">
    <citation type="journal article" date="2018" name="PLoS Genet.">
        <title>Population sequencing reveals clonal diversity and ancestral inbreeding in the grapevine cultivar Chardonnay.</title>
        <authorList>
            <person name="Roach M.J."/>
            <person name="Johnson D.L."/>
            <person name="Bohlmann J."/>
            <person name="van Vuuren H.J."/>
            <person name="Jones S.J."/>
            <person name="Pretorius I.S."/>
            <person name="Schmidt S.A."/>
            <person name="Borneman A.R."/>
        </authorList>
    </citation>
    <scope>NUCLEOTIDE SEQUENCE [LARGE SCALE GENOMIC DNA]</scope>
    <source>
        <strain evidence="10">cv. Chardonnay</strain>
        <tissue evidence="9">Leaf</tissue>
    </source>
</reference>
<evidence type="ECO:0000259" key="8">
    <source>
        <dbReference type="Pfam" id="PF13966"/>
    </source>
</evidence>
<evidence type="ECO:0000256" key="6">
    <source>
        <dbReference type="ARBA" id="ARBA00023134"/>
    </source>
</evidence>
<protein>
    <submittedName>
        <fullName evidence="9">ADP-ribosylation factor 1</fullName>
    </submittedName>
</protein>
<accession>A0A438GHP7</accession>
<dbReference type="Gene3D" id="3.40.50.300">
    <property type="entry name" value="P-loop containing nucleotide triphosphate hydrolases"/>
    <property type="match status" value="1"/>
</dbReference>
<evidence type="ECO:0000256" key="5">
    <source>
        <dbReference type="ARBA" id="ARBA00022927"/>
    </source>
</evidence>
<dbReference type="SUPFAM" id="SSF52540">
    <property type="entry name" value="P-loop containing nucleoside triphosphate hydrolases"/>
    <property type="match status" value="1"/>
</dbReference>
<dbReference type="GO" id="GO:0015031">
    <property type="term" value="P:protein transport"/>
    <property type="evidence" value="ECO:0007669"/>
    <property type="project" value="UniProtKB-KW"/>
</dbReference>
<dbReference type="GO" id="GO:0046872">
    <property type="term" value="F:metal ion binding"/>
    <property type="evidence" value="ECO:0007669"/>
    <property type="project" value="UniProtKB-KW"/>
</dbReference>
<organism evidence="9 10">
    <name type="scientific">Vitis vinifera</name>
    <name type="common">Grape</name>
    <dbReference type="NCBI Taxonomy" id="29760"/>
    <lineage>
        <taxon>Eukaryota</taxon>
        <taxon>Viridiplantae</taxon>
        <taxon>Streptophyta</taxon>
        <taxon>Embryophyta</taxon>
        <taxon>Tracheophyta</taxon>
        <taxon>Spermatophyta</taxon>
        <taxon>Magnoliopsida</taxon>
        <taxon>eudicotyledons</taxon>
        <taxon>Gunneridae</taxon>
        <taxon>Pentapetalae</taxon>
        <taxon>rosids</taxon>
        <taxon>Vitales</taxon>
        <taxon>Vitaceae</taxon>
        <taxon>Viteae</taxon>
        <taxon>Vitis</taxon>
    </lineage>
</organism>
<evidence type="ECO:0000256" key="7">
    <source>
        <dbReference type="PIRSR" id="PIRSR606689-2"/>
    </source>
</evidence>
<dbReference type="GO" id="GO:0005525">
    <property type="term" value="F:GTP binding"/>
    <property type="evidence" value="ECO:0007669"/>
    <property type="project" value="UniProtKB-KW"/>
</dbReference>
<evidence type="ECO:0000256" key="1">
    <source>
        <dbReference type="ARBA" id="ARBA00010290"/>
    </source>
</evidence>
<dbReference type="GO" id="GO:0016192">
    <property type="term" value="P:vesicle-mediated transport"/>
    <property type="evidence" value="ECO:0007669"/>
    <property type="project" value="UniProtKB-KW"/>
</dbReference>
<keyword evidence="3" id="KW-0547">Nucleotide-binding</keyword>
<keyword evidence="7" id="KW-0479">Metal-binding</keyword>
<dbReference type="Pfam" id="PF13966">
    <property type="entry name" value="zf-RVT"/>
    <property type="match status" value="1"/>
</dbReference>
<dbReference type="AlphaFoldDB" id="A0A438GHP7"/>
<dbReference type="Proteomes" id="UP000288805">
    <property type="component" value="Unassembled WGS sequence"/>
</dbReference>
<keyword evidence="2" id="KW-0519">Myristate</keyword>
<keyword evidence="4" id="KW-0931">ER-Golgi transport</keyword>
<keyword evidence="2" id="KW-0449">Lipoprotein</keyword>
<evidence type="ECO:0000256" key="3">
    <source>
        <dbReference type="ARBA" id="ARBA00022741"/>
    </source>
</evidence>
<dbReference type="InterPro" id="IPR026960">
    <property type="entry name" value="RVT-Znf"/>
</dbReference>
<evidence type="ECO:0000313" key="10">
    <source>
        <dbReference type="Proteomes" id="UP000288805"/>
    </source>
</evidence>
<evidence type="ECO:0000256" key="2">
    <source>
        <dbReference type="ARBA" id="ARBA00022707"/>
    </source>
</evidence>
<dbReference type="Pfam" id="PF00025">
    <property type="entry name" value="Arf"/>
    <property type="match status" value="1"/>
</dbReference>
<dbReference type="EMBL" id="QGNW01000431">
    <property type="protein sequence ID" value="RVW71739.1"/>
    <property type="molecule type" value="Genomic_DNA"/>
</dbReference>
<keyword evidence="7" id="KW-0460">Magnesium</keyword>
<comment type="caution">
    <text evidence="9">The sequence shown here is derived from an EMBL/GenBank/DDBJ whole genome shotgun (WGS) entry which is preliminary data.</text>
</comment>
<dbReference type="PANTHER" id="PTHR11711">
    <property type="entry name" value="ADP RIBOSYLATION FACTOR-RELATED"/>
    <property type="match status" value="1"/>
</dbReference>
<dbReference type="GO" id="GO:0003924">
    <property type="term" value="F:GTPase activity"/>
    <property type="evidence" value="ECO:0007669"/>
    <property type="project" value="InterPro"/>
</dbReference>
<comment type="similarity">
    <text evidence="1">Belongs to the small GTPase superfamily. Arf family.</text>
</comment>
<feature type="domain" description="Reverse transcriptase zinc-binding" evidence="8">
    <location>
        <begin position="100"/>
        <end position="164"/>
    </location>
</feature>
<sequence length="251" mass="28730">MGEVVSTIPTIGFNVETVQYNNIKFQVWDLGSLGKKVEGGTPVRVRFWKDIWCRNNLLCEAFPSLFALVVSKDAVLSTLQGKRLAAGLEDRVMWKVSKNGIFFLPCVPTKVGFFAWEAYWGKVLTQDQLKRRGWILANRCFLCCAEEETINRILVHCPKARVLWDLVFSLFGVNWVLPLTVKDTFLEQFSSRLQGKVVSKEKENMVVWMDSRNVTFSMKSICCLRVKEFNSFSNKGYLESLGATYVKLKVN</sequence>
<keyword evidence="5" id="KW-0813">Transport</keyword>
<name>A0A438GHP7_VITVI</name>
<keyword evidence="5" id="KW-0653">Protein transport</keyword>
<evidence type="ECO:0000256" key="4">
    <source>
        <dbReference type="ARBA" id="ARBA00022892"/>
    </source>
</evidence>
<evidence type="ECO:0000313" key="9">
    <source>
        <dbReference type="EMBL" id="RVW71739.1"/>
    </source>
</evidence>
<dbReference type="InterPro" id="IPR027417">
    <property type="entry name" value="P-loop_NTPase"/>
</dbReference>
<proteinExistence type="inferred from homology"/>